<dbReference type="OrthoDB" id="8062037at2759"/>
<dbReference type="PANTHER" id="PTHR14991:SF0">
    <property type="entry name" value="RING FINGER PROTEIN 32"/>
    <property type="match status" value="1"/>
</dbReference>
<sequence length="113" mass="12865">MSSGLLSEIKPPSKQIPRKRTIPKNNNQDKEFVIRTRQNPCAGHSLAHHIGLIDGVCVCSKSLSENEWTSVKLKCMERRDPFNRCPICHEDFGLRQSILLSCSHLFHKVSLIK</sequence>
<dbReference type="AlphaFoldDB" id="A0A8T0D5P3"/>
<name>A0A8T0D5P3_9TREM</name>
<gene>
    <name evidence="2" type="ORF">P879_11107</name>
</gene>
<evidence type="ECO:0000313" key="3">
    <source>
        <dbReference type="Proteomes" id="UP000699462"/>
    </source>
</evidence>
<evidence type="ECO:0000256" key="1">
    <source>
        <dbReference type="SAM" id="MobiDB-lite"/>
    </source>
</evidence>
<evidence type="ECO:0000313" key="2">
    <source>
        <dbReference type="EMBL" id="KAF8562746.1"/>
    </source>
</evidence>
<dbReference type="InterPro" id="IPR042862">
    <property type="entry name" value="RNF32"/>
</dbReference>
<proteinExistence type="predicted"/>
<accession>A0A8T0D5P3</accession>
<organism evidence="2 3">
    <name type="scientific">Paragonimus westermani</name>
    <dbReference type="NCBI Taxonomy" id="34504"/>
    <lineage>
        <taxon>Eukaryota</taxon>
        <taxon>Metazoa</taxon>
        <taxon>Spiralia</taxon>
        <taxon>Lophotrochozoa</taxon>
        <taxon>Platyhelminthes</taxon>
        <taxon>Trematoda</taxon>
        <taxon>Digenea</taxon>
        <taxon>Plagiorchiida</taxon>
        <taxon>Troglotremata</taxon>
        <taxon>Troglotrematidae</taxon>
        <taxon>Paragonimus</taxon>
    </lineage>
</organism>
<dbReference type="Proteomes" id="UP000699462">
    <property type="component" value="Unassembled WGS sequence"/>
</dbReference>
<reference evidence="2 3" key="1">
    <citation type="submission" date="2019-07" db="EMBL/GenBank/DDBJ databases">
        <title>Annotation for the trematode Paragonimus westermani.</title>
        <authorList>
            <person name="Choi Y.-J."/>
        </authorList>
    </citation>
    <scope>NUCLEOTIDE SEQUENCE [LARGE SCALE GENOMIC DNA]</scope>
    <source>
        <strain evidence="2">180907_Pwestermani</strain>
    </source>
</reference>
<protein>
    <submittedName>
        <fullName evidence="2">Uncharacterized protein</fullName>
    </submittedName>
</protein>
<comment type="caution">
    <text evidence="2">The sequence shown here is derived from an EMBL/GenBank/DDBJ whole genome shotgun (WGS) entry which is preliminary data.</text>
</comment>
<dbReference type="Gene3D" id="3.30.40.10">
    <property type="entry name" value="Zinc/RING finger domain, C3HC4 (zinc finger)"/>
    <property type="match status" value="1"/>
</dbReference>
<dbReference type="EMBL" id="JTDF01017423">
    <property type="protein sequence ID" value="KAF8562746.1"/>
    <property type="molecule type" value="Genomic_DNA"/>
</dbReference>
<dbReference type="PANTHER" id="PTHR14991">
    <property type="entry name" value="RING FINGER PROTEIN 32"/>
    <property type="match status" value="1"/>
</dbReference>
<dbReference type="InterPro" id="IPR013083">
    <property type="entry name" value="Znf_RING/FYVE/PHD"/>
</dbReference>
<feature type="region of interest" description="Disordered" evidence="1">
    <location>
        <begin position="1"/>
        <end position="28"/>
    </location>
</feature>
<keyword evidence="3" id="KW-1185">Reference proteome</keyword>